<evidence type="ECO:0000313" key="2">
    <source>
        <dbReference type="Proteomes" id="UP000282007"/>
    </source>
</evidence>
<keyword evidence="2" id="KW-1185">Reference proteome</keyword>
<evidence type="ECO:0000313" key="1">
    <source>
        <dbReference type="EMBL" id="AZH26688.1"/>
    </source>
</evidence>
<sequence length="150" mass="17469">MSTEWEEIASRTIRDNRKVRTPDWFVELFAVDGMDDSVFWNYEKNSKYIVLSDRPLSKSQYQPVTRTLIYNEGGYRKIRPPGDFSEVLLSKFFEGNELFYLLHRDMRGEDNPTSVYLLTRREVLDLLPNGNPDSDLKSKILSTPGLLPSI</sequence>
<dbReference type="OrthoDB" id="377571at2157"/>
<reference evidence="1 2" key="1">
    <citation type="submission" date="2018-07" db="EMBL/GenBank/DDBJ databases">
        <title>Genome sequences of Haloplanus aerogenes JCM 16430T.</title>
        <authorList>
            <person name="Kim Y.B."/>
            <person name="Roh S.W."/>
        </authorList>
    </citation>
    <scope>NUCLEOTIDE SEQUENCE [LARGE SCALE GENOMIC DNA]</scope>
    <source>
        <strain evidence="1 2">JCM 16430</strain>
    </source>
</reference>
<dbReference type="AlphaFoldDB" id="A0A3G8QYK1"/>
<dbReference type="KEGG" id="haer:DU502_15465"/>
<dbReference type="GeneID" id="38472713"/>
<dbReference type="RefSeq" id="WP_121921647.1">
    <property type="nucleotide sequence ID" value="NZ_CP034145.1"/>
</dbReference>
<name>A0A3G8QYK1_9EURY</name>
<accession>A0A3G8QYK1</accession>
<gene>
    <name evidence="1" type="ORF">DU502_15465</name>
</gene>
<proteinExistence type="predicted"/>
<dbReference type="Proteomes" id="UP000282007">
    <property type="component" value="Chromosome"/>
</dbReference>
<protein>
    <submittedName>
        <fullName evidence="1">Uncharacterized protein</fullName>
    </submittedName>
</protein>
<organism evidence="1 2">
    <name type="scientific">Haloplanus aerogenes</name>
    <dbReference type="NCBI Taxonomy" id="660522"/>
    <lineage>
        <taxon>Archaea</taxon>
        <taxon>Methanobacteriati</taxon>
        <taxon>Methanobacteriota</taxon>
        <taxon>Stenosarchaea group</taxon>
        <taxon>Halobacteria</taxon>
        <taxon>Halobacteriales</taxon>
        <taxon>Haloferacaceae</taxon>
        <taxon>Haloplanus</taxon>
    </lineage>
</organism>
<dbReference type="EMBL" id="CP034145">
    <property type="protein sequence ID" value="AZH26688.1"/>
    <property type="molecule type" value="Genomic_DNA"/>
</dbReference>